<keyword evidence="3" id="KW-1185">Reference proteome</keyword>
<dbReference type="Gene3D" id="3.40.30.10">
    <property type="entry name" value="Glutaredoxin"/>
    <property type="match status" value="1"/>
</dbReference>
<protein>
    <submittedName>
        <fullName evidence="2">SCO family protein</fullName>
    </submittedName>
</protein>
<gene>
    <name evidence="2" type="ORF">L2764_20515</name>
</gene>
<comment type="similarity">
    <text evidence="1">Belongs to the SCO1/2 family.</text>
</comment>
<dbReference type="PANTHER" id="PTHR12151">
    <property type="entry name" value="ELECTRON TRANSPORT PROTIN SCO1/SENC FAMILY MEMBER"/>
    <property type="match status" value="1"/>
</dbReference>
<comment type="caution">
    <text evidence="2">The sequence shown here is derived from an EMBL/GenBank/DDBJ whole genome shotgun (WGS) entry which is preliminary data.</text>
</comment>
<evidence type="ECO:0000313" key="2">
    <source>
        <dbReference type="EMBL" id="MCL1126801.1"/>
    </source>
</evidence>
<evidence type="ECO:0000256" key="1">
    <source>
        <dbReference type="ARBA" id="ARBA00010996"/>
    </source>
</evidence>
<dbReference type="InterPro" id="IPR036249">
    <property type="entry name" value="Thioredoxin-like_sf"/>
</dbReference>
<dbReference type="InterPro" id="IPR003782">
    <property type="entry name" value="SCO1/SenC"/>
</dbReference>
<proteinExistence type="inferred from homology"/>
<evidence type="ECO:0000313" key="3">
    <source>
        <dbReference type="Proteomes" id="UP001203423"/>
    </source>
</evidence>
<dbReference type="RefSeq" id="WP_248942212.1">
    <property type="nucleotide sequence ID" value="NZ_JAKIKS010000108.1"/>
</dbReference>
<dbReference type="Proteomes" id="UP001203423">
    <property type="component" value="Unassembled WGS sequence"/>
</dbReference>
<dbReference type="EMBL" id="JAKIKS010000108">
    <property type="protein sequence ID" value="MCL1126801.1"/>
    <property type="molecule type" value="Genomic_DNA"/>
</dbReference>
<accession>A0ABT0LI51</accession>
<dbReference type="PANTHER" id="PTHR12151:SF25">
    <property type="entry name" value="LINALOOL DEHYDRATASE_ISOMERASE DOMAIN-CONTAINING PROTEIN"/>
    <property type="match status" value="1"/>
</dbReference>
<dbReference type="SUPFAM" id="SSF52833">
    <property type="entry name" value="Thioredoxin-like"/>
    <property type="match status" value="1"/>
</dbReference>
<name>A0ABT0LI51_9GAMM</name>
<dbReference type="Pfam" id="PF02630">
    <property type="entry name" value="SCO1-SenC"/>
    <property type="match status" value="1"/>
</dbReference>
<reference evidence="2 3" key="1">
    <citation type="submission" date="2022-01" db="EMBL/GenBank/DDBJ databases">
        <title>Whole genome-based taxonomy of the Shewanellaceae.</title>
        <authorList>
            <person name="Martin-Rodriguez A.J."/>
        </authorList>
    </citation>
    <scope>NUCLEOTIDE SEQUENCE [LARGE SCALE GENOMIC DNA]</scope>
    <source>
        <strain evidence="2 3">DSM 17177</strain>
    </source>
</reference>
<sequence length="214" mass="23663">MKKISLFIISGIVLIALGSVAANQLLTSLDAPILDLKTSYVFPTARVIAPFELKDQQGHIFTNNHLMGKWSLFFIGYTSCPDVCPTTMSKLTAAHSQLSQDIDLQVVFISVDPQRDSQDRLEDYISFFNPEFVAVTAGHENLVPFTRDLGFVYAMVGEGENYQVDHSASYALISPKGEKTAIIKPSSTAAGIAPQIKNKDLISDLRKIVERYVY</sequence>
<organism evidence="2 3">
    <name type="scientific">Shewanella surugensis</name>
    <dbReference type="NCBI Taxonomy" id="212020"/>
    <lineage>
        <taxon>Bacteria</taxon>
        <taxon>Pseudomonadati</taxon>
        <taxon>Pseudomonadota</taxon>
        <taxon>Gammaproteobacteria</taxon>
        <taxon>Alteromonadales</taxon>
        <taxon>Shewanellaceae</taxon>
        <taxon>Shewanella</taxon>
    </lineage>
</organism>
<dbReference type="CDD" id="cd02968">
    <property type="entry name" value="SCO"/>
    <property type="match status" value="1"/>
</dbReference>